<dbReference type="AlphaFoldDB" id="A0A6G0VWY8"/>
<gene>
    <name evidence="1" type="ORF">FWK35_00026045</name>
</gene>
<sequence length="205" mass="23952">MYDFVNCDYNSIRSNLASLDWNGIFNINIFYENVFKIIYTYCPVKTIYLPKHPHWFSSSLKKVIRDKKNVHKTYKQSPNSYNYNKFSNLRSSCKAQNKIDYNIFIQKTQNSIGSSNPKFKRSTHSLSNSMYYNNNNISGGNDITNCFAQYFSSVLNMPSISESISDYYNTSIPSVDLNSCTLSLSDVYNELNEITYINMFYQFPY</sequence>
<dbReference type="OrthoDB" id="6629632at2759"/>
<accession>A0A6G0VWY8</accession>
<dbReference type="EMBL" id="VUJU01010917">
    <property type="protein sequence ID" value="KAF0712458.1"/>
    <property type="molecule type" value="Genomic_DNA"/>
</dbReference>
<evidence type="ECO:0000313" key="2">
    <source>
        <dbReference type="Proteomes" id="UP000478052"/>
    </source>
</evidence>
<protein>
    <submittedName>
        <fullName evidence="1">Putative RNA-directed DNA polymerase</fullName>
    </submittedName>
</protein>
<dbReference type="GO" id="GO:0003964">
    <property type="term" value="F:RNA-directed DNA polymerase activity"/>
    <property type="evidence" value="ECO:0007669"/>
    <property type="project" value="UniProtKB-KW"/>
</dbReference>
<organism evidence="1 2">
    <name type="scientific">Aphis craccivora</name>
    <name type="common">Cowpea aphid</name>
    <dbReference type="NCBI Taxonomy" id="307492"/>
    <lineage>
        <taxon>Eukaryota</taxon>
        <taxon>Metazoa</taxon>
        <taxon>Ecdysozoa</taxon>
        <taxon>Arthropoda</taxon>
        <taxon>Hexapoda</taxon>
        <taxon>Insecta</taxon>
        <taxon>Pterygota</taxon>
        <taxon>Neoptera</taxon>
        <taxon>Paraneoptera</taxon>
        <taxon>Hemiptera</taxon>
        <taxon>Sternorrhyncha</taxon>
        <taxon>Aphidomorpha</taxon>
        <taxon>Aphidoidea</taxon>
        <taxon>Aphididae</taxon>
        <taxon>Aphidini</taxon>
        <taxon>Aphis</taxon>
        <taxon>Aphis</taxon>
    </lineage>
</organism>
<evidence type="ECO:0000313" key="1">
    <source>
        <dbReference type="EMBL" id="KAF0712458.1"/>
    </source>
</evidence>
<comment type="caution">
    <text evidence="1">The sequence shown here is derived from an EMBL/GenBank/DDBJ whole genome shotgun (WGS) entry which is preliminary data.</text>
</comment>
<dbReference type="Proteomes" id="UP000478052">
    <property type="component" value="Unassembled WGS sequence"/>
</dbReference>
<keyword evidence="1" id="KW-0695">RNA-directed DNA polymerase</keyword>
<keyword evidence="2" id="KW-1185">Reference proteome</keyword>
<name>A0A6G0VWY8_APHCR</name>
<reference evidence="1 2" key="1">
    <citation type="submission" date="2019-08" db="EMBL/GenBank/DDBJ databases">
        <title>Whole genome of Aphis craccivora.</title>
        <authorList>
            <person name="Voronova N.V."/>
            <person name="Shulinski R.S."/>
            <person name="Bandarenka Y.V."/>
            <person name="Zhorov D.G."/>
            <person name="Warner D."/>
        </authorList>
    </citation>
    <scope>NUCLEOTIDE SEQUENCE [LARGE SCALE GENOMIC DNA]</scope>
    <source>
        <strain evidence="1">180601</strain>
        <tissue evidence="1">Whole Body</tissue>
    </source>
</reference>
<proteinExistence type="predicted"/>
<keyword evidence="1" id="KW-0548">Nucleotidyltransferase</keyword>
<keyword evidence="1" id="KW-0808">Transferase</keyword>